<accession>A0ABT9NV39</accession>
<dbReference type="Proteomes" id="UP001235712">
    <property type="component" value="Unassembled WGS sequence"/>
</dbReference>
<keyword evidence="7" id="KW-0472">Membrane</keyword>
<evidence type="ECO:0000256" key="3">
    <source>
        <dbReference type="ARBA" id="ARBA00022553"/>
    </source>
</evidence>
<gene>
    <name evidence="9" type="ORF">J2S57_000036</name>
</gene>
<dbReference type="Pfam" id="PF02518">
    <property type="entry name" value="HATPase_c"/>
    <property type="match status" value="1"/>
</dbReference>
<name>A0ABT9NV39_9ACTN</name>
<evidence type="ECO:0000256" key="6">
    <source>
        <dbReference type="SAM" id="MobiDB-lite"/>
    </source>
</evidence>
<keyword evidence="10" id="KW-1185">Reference proteome</keyword>
<dbReference type="InterPro" id="IPR013587">
    <property type="entry name" value="Nitrate/nitrite_sensing"/>
</dbReference>
<feature type="region of interest" description="Disordered" evidence="6">
    <location>
        <begin position="687"/>
        <end position="707"/>
    </location>
</feature>
<dbReference type="InterPro" id="IPR050428">
    <property type="entry name" value="TCS_sensor_his_kinase"/>
</dbReference>
<protein>
    <recommendedName>
        <fullName evidence="2">histidine kinase</fullName>
        <ecNumber evidence="2">2.7.13.3</ecNumber>
    </recommendedName>
</protein>
<evidence type="ECO:0000313" key="10">
    <source>
        <dbReference type="Proteomes" id="UP001235712"/>
    </source>
</evidence>
<keyword evidence="5" id="KW-0418">Kinase</keyword>
<keyword evidence="4" id="KW-0808">Transferase</keyword>
<proteinExistence type="predicted"/>
<dbReference type="SUPFAM" id="SSF55874">
    <property type="entry name" value="ATPase domain of HSP90 chaperone/DNA topoisomerase II/histidine kinase"/>
    <property type="match status" value="1"/>
</dbReference>
<keyword evidence="3" id="KW-0597">Phosphoprotein</keyword>
<reference evidence="9 10" key="1">
    <citation type="submission" date="2023-07" db="EMBL/GenBank/DDBJ databases">
        <title>Sequencing the genomes of 1000 actinobacteria strains.</title>
        <authorList>
            <person name="Klenk H.-P."/>
        </authorList>
    </citation>
    <scope>NUCLEOTIDE SEQUENCE [LARGE SCALE GENOMIC DNA]</scope>
    <source>
        <strain evidence="9 10">DSM 44388</strain>
    </source>
</reference>
<feature type="compositionally biased region" description="Basic and acidic residues" evidence="6">
    <location>
        <begin position="918"/>
        <end position="936"/>
    </location>
</feature>
<dbReference type="InterPro" id="IPR036890">
    <property type="entry name" value="HATPase_C_sf"/>
</dbReference>
<dbReference type="SMART" id="SM00387">
    <property type="entry name" value="HATPase_c"/>
    <property type="match status" value="1"/>
</dbReference>
<dbReference type="EMBL" id="JAUSQZ010000001">
    <property type="protein sequence ID" value="MDP9824287.1"/>
    <property type="molecule type" value="Genomic_DNA"/>
</dbReference>
<feature type="region of interest" description="Disordered" evidence="6">
    <location>
        <begin position="720"/>
        <end position="982"/>
    </location>
</feature>
<evidence type="ECO:0000256" key="5">
    <source>
        <dbReference type="ARBA" id="ARBA00022777"/>
    </source>
</evidence>
<keyword evidence="7" id="KW-0812">Transmembrane</keyword>
<dbReference type="InterPro" id="IPR003594">
    <property type="entry name" value="HATPase_dom"/>
</dbReference>
<feature type="transmembrane region" description="Helical" evidence="7">
    <location>
        <begin position="21"/>
        <end position="45"/>
    </location>
</feature>
<dbReference type="CDD" id="cd00075">
    <property type="entry name" value="HATPase"/>
    <property type="match status" value="1"/>
</dbReference>
<dbReference type="RefSeq" id="WP_307236554.1">
    <property type="nucleotide sequence ID" value="NZ_JAUSQZ010000001.1"/>
</dbReference>
<dbReference type="Gene3D" id="3.30.565.10">
    <property type="entry name" value="Histidine kinase-like ATPase, C-terminal domain"/>
    <property type="match status" value="1"/>
</dbReference>
<feature type="compositionally biased region" description="Basic and acidic residues" evidence="6">
    <location>
        <begin position="767"/>
        <end position="795"/>
    </location>
</feature>
<evidence type="ECO:0000256" key="2">
    <source>
        <dbReference type="ARBA" id="ARBA00012438"/>
    </source>
</evidence>
<evidence type="ECO:0000313" key="9">
    <source>
        <dbReference type="EMBL" id="MDP9824287.1"/>
    </source>
</evidence>
<comment type="catalytic activity">
    <reaction evidence="1">
        <text>ATP + protein L-histidine = ADP + protein N-phospho-L-histidine.</text>
        <dbReference type="EC" id="2.7.13.3"/>
    </reaction>
</comment>
<evidence type="ECO:0000256" key="7">
    <source>
        <dbReference type="SAM" id="Phobius"/>
    </source>
</evidence>
<evidence type="ECO:0000259" key="8">
    <source>
        <dbReference type="SMART" id="SM00387"/>
    </source>
</evidence>
<sequence>MAPKASGTRKRLGGRSIRARILMIGWVPSLSLLLVGVVLAGYLALSAREIRDGNSVMETQLGSSRAFIPEAEREGRLSVEYLADPDASKTELDAQRARTDQVLATLNADAVLLQQNAPEYLSPVFADLGELGAGMAAMRASVDSRELPAAEAQQYWSSFVNLTFRAISLMARTAPNGESSEQERQAAELIRVVNQMSQGNSLALLAMSNEGLTPEEYQTFVKTGGLYRERLEEIGSTLTAPLQAKITALTGSGAWRQQGAVENAVLAADALTLRERSKLLNGADVASVTGAQYTLMDSDPTPAQVKNNNLKTELPIASSAWETAYNDVTDQLVDIAIEQLAYSSGMAVDLAERRYLQSIAGGLGLVVFAAIVLALTTRESNRLGRRLRGLRDQTLDLADNRLPALVSGLRTGDVTDEMREMPKLQFGRDEIGEVASAFNHAQEVAVSAAVQEAETRAGLREVFLNIAYRSQVIVHRQLGVLEKAERFEEDPEQIELLFELDHLATRARRNAENLVILGGGQPGRRWRNSVDLLQVVRSSISEAQDYARVSIGRLPRLSINGGAVADVIHLLAELVDNATSFSPPMSKVEVRGNLVGKGLVLEIEDQGLGIPADKLAELNEMLTSAPDFHALTLREEPRLGMFVVAQLAAGQNIRVTLTPSPAYGGTKAVVLIPAELFDSSGVLPGSSQPLALDSSEGDENGASAAPGMRSLHERMAITGEMTGEISVVPDRNDRGDRNDRTDHRRPAAPALSVAPEAPRSATGPLQRLDRSDRGDLAGERGYDSGSDRGHDRGNDRGGAQVHAMPQRGAEPRPALYPPTSQVPRIDGQNGQNGGFGQPGPSVNPQARADYLASRTPGPATGGLPLRTPGAPANTGSMNTGSMGTGAVSTHSKAAPTPPAGVRGGPATGPAPRPAGRTGRPELPRRTRQAHLSDRLKNQPLPSTGAMPQGTETTGPMDPDAARNRMAAFQRGTQRGRTERPDA</sequence>
<feature type="compositionally biased region" description="Low complexity" evidence="6">
    <location>
        <begin position="873"/>
        <end position="885"/>
    </location>
</feature>
<organism evidence="9 10">
    <name type="scientific">Kineosporia succinea</name>
    <dbReference type="NCBI Taxonomy" id="84632"/>
    <lineage>
        <taxon>Bacteria</taxon>
        <taxon>Bacillati</taxon>
        <taxon>Actinomycetota</taxon>
        <taxon>Actinomycetes</taxon>
        <taxon>Kineosporiales</taxon>
        <taxon>Kineosporiaceae</taxon>
        <taxon>Kineosporia</taxon>
    </lineage>
</organism>
<evidence type="ECO:0000256" key="1">
    <source>
        <dbReference type="ARBA" id="ARBA00000085"/>
    </source>
</evidence>
<keyword evidence="7" id="KW-1133">Transmembrane helix</keyword>
<dbReference type="EC" id="2.7.13.3" evidence="2"/>
<feature type="domain" description="Histidine kinase/HSP90-like ATPase" evidence="8">
    <location>
        <begin position="562"/>
        <end position="676"/>
    </location>
</feature>
<evidence type="ECO:0000256" key="4">
    <source>
        <dbReference type="ARBA" id="ARBA00022679"/>
    </source>
</evidence>
<dbReference type="Pfam" id="PF08376">
    <property type="entry name" value="NIT"/>
    <property type="match status" value="1"/>
</dbReference>
<comment type="caution">
    <text evidence="9">The sequence shown here is derived from an EMBL/GenBank/DDBJ whole genome shotgun (WGS) entry which is preliminary data.</text>
</comment>
<feature type="compositionally biased region" description="Low complexity" evidence="6">
    <location>
        <begin position="907"/>
        <end position="917"/>
    </location>
</feature>
<dbReference type="PANTHER" id="PTHR45436:SF5">
    <property type="entry name" value="SENSOR HISTIDINE KINASE TRCS"/>
    <property type="match status" value="1"/>
</dbReference>
<dbReference type="PANTHER" id="PTHR45436">
    <property type="entry name" value="SENSOR HISTIDINE KINASE YKOH"/>
    <property type="match status" value="1"/>
</dbReference>
<feature type="compositionally biased region" description="Basic and acidic residues" evidence="6">
    <location>
        <begin position="730"/>
        <end position="745"/>
    </location>
</feature>